<dbReference type="Pfam" id="PF00732">
    <property type="entry name" value="GMC_oxred_N"/>
    <property type="match status" value="1"/>
</dbReference>
<dbReference type="GeneID" id="98116487"/>
<gene>
    <name evidence="8" type="ORF">HOO65_020854</name>
</gene>
<feature type="chain" id="PRO_5046972661" evidence="6">
    <location>
        <begin position="19"/>
        <end position="883"/>
    </location>
</feature>
<keyword evidence="2 4" id="KW-0285">Flavoprotein</keyword>
<dbReference type="PROSITE" id="PS00623">
    <property type="entry name" value="GMC_OXRED_1"/>
    <property type="match status" value="1"/>
</dbReference>
<evidence type="ECO:0000256" key="2">
    <source>
        <dbReference type="ARBA" id="ARBA00022630"/>
    </source>
</evidence>
<feature type="compositionally biased region" description="Gly residues" evidence="5">
    <location>
        <begin position="807"/>
        <end position="817"/>
    </location>
</feature>
<keyword evidence="4" id="KW-0274">FAD</keyword>
<name>A0ABR4MPV5_9PEZI</name>
<evidence type="ECO:0000313" key="9">
    <source>
        <dbReference type="Proteomes" id="UP001610728"/>
    </source>
</evidence>
<sequence length="883" mass="92462">MVSSWALVALSLVGSGLAQSTAGTSYTDTATGIVFNTWDIPTTTTQGGLTLGFTFPSDAFTTDATEFIGILKCGSPNGKGTGWCGVSLGGPMTQTLMLVAYPNGEDVLTTFRYATGYTMPDLYTGDAKLTQISSTITDTGFELIFRCENCLAWNQNGQSGKATTSKKTLTLGWAHGYESPTTPECSDNIGLSQHDSASIFGGAFSDDAASAQYTTWSALATKTVTGSCGGSSTGGGSATTPGNATTSAVPITPATGVPVPSDTYDYIIVGAGAGGMPMADRLTEAGKSVLLIEKGPPSTAHWGGKMGPEWALENNLTRFDVPGLCNQIWADSKGIACTDTDQMAGCLLGGGTAVNAGLWWKPYPLDWDYNFPEGWKSADMSASTDKVFERIPGTIAPSMDGKRYLDEGFNVLSNGLTQAGWKSVNALEEPASKNHSFTHTPYMFSNGERSGPLATYLVSASQRTNFKLWTGTSVKRVVREGARITGVEVEAFLDGGYSGVVNLSPAGRVILSAGTFGSAKILLRSGIGPTDQLSIVKNSTDGPTMIDQAQWINLPVGHNLEDHTNTDLVITHPDVVFYDFYGAYDEPIAADKDSYLGGRNGILAQSAPNIGPVFFDEIEGADGIVRQLQWTARVEGSGGVSDKTAMTLSQYLGRGATSRGRMTITPTLNTIVSDAPYLKDENDVKAVIQGIENVKKALSSVAGLTFALPASNTTVADFVNNMVVSYSNRRANHWIGTNKMGLDDGRTGSGTAVVDTDTKVYGTDNLFVVDASIFPGMVTTNPSAYIVTVSEKAAERILALPDATGSSGTGTGSGGYGYNSTQPAATGGSPRQPAATGGSPLQTAALPGSTGVSSSPSSPSRPGSCTKRRRSARRSVRRSIRRS</sequence>
<feature type="compositionally biased region" description="Low complexity" evidence="5">
    <location>
        <begin position="238"/>
        <end position="248"/>
    </location>
</feature>
<feature type="signal peptide" evidence="6">
    <location>
        <begin position="1"/>
        <end position="18"/>
    </location>
</feature>
<dbReference type="InterPro" id="IPR003953">
    <property type="entry name" value="FAD-dep_OxRdtase_2_FAD-bd"/>
</dbReference>
<comment type="similarity">
    <text evidence="1 4">Belongs to the GMC oxidoreductase family.</text>
</comment>
<dbReference type="Gene3D" id="2.60.40.1210">
    <property type="entry name" value="Cellobiose dehydrogenase, cytochrome domain"/>
    <property type="match status" value="1"/>
</dbReference>
<keyword evidence="9" id="KW-1185">Reference proteome</keyword>
<dbReference type="RefSeq" id="XP_070861492.1">
    <property type="nucleotide sequence ID" value="XM_071006423.1"/>
</dbReference>
<accession>A0ABR4MPV5</accession>
<dbReference type="InterPro" id="IPR000172">
    <property type="entry name" value="GMC_OxRdtase_N"/>
</dbReference>
<evidence type="ECO:0000259" key="7">
    <source>
        <dbReference type="PROSITE" id="PS00623"/>
    </source>
</evidence>
<dbReference type="EMBL" id="JABSNW010000002">
    <property type="protein sequence ID" value="KAL2890312.1"/>
    <property type="molecule type" value="Genomic_DNA"/>
</dbReference>
<keyword evidence="3" id="KW-0560">Oxidoreductase</keyword>
<evidence type="ECO:0000256" key="1">
    <source>
        <dbReference type="ARBA" id="ARBA00010790"/>
    </source>
</evidence>
<feature type="region of interest" description="Disordered" evidence="5">
    <location>
        <begin position="802"/>
        <end position="883"/>
    </location>
</feature>
<feature type="domain" description="Glucose-methanol-choline oxidoreductase N-terminal" evidence="7">
    <location>
        <begin position="345"/>
        <end position="368"/>
    </location>
</feature>
<reference evidence="8 9" key="1">
    <citation type="submission" date="2020-05" db="EMBL/GenBank/DDBJ databases">
        <title>Ceratocystis lukuohia genome.</title>
        <authorList>
            <person name="Harrington T.C."/>
            <person name="Kim K."/>
            <person name="Mayers C.G."/>
        </authorList>
    </citation>
    <scope>NUCLEOTIDE SEQUENCE [LARGE SCALE GENOMIC DNA]</scope>
    <source>
        <strain evidence="8 9">C4212</strain>
    </source>
</reference>
<dbReference type="SUPFAM" id="SSF51905">
    <property type="entry name" value="FAD/NAD(P)-binding domain"/>
    <property type="match status" value="1"/>
</dbReference>
<dbReference type="Gene3D" id="3.50.50.60">
    <property type="entry name" value="FAD/NAD(P)-binding domain"/>
    <property type="match status" value="1"/>
</dbReference>
<dbReference type="Proteomes" id="UP001610728">
    <property type="component" value="Unassembled WGS sequence"/>
</dbReference>
<comment type="caution">
    <text evidence="8">The sequence shown here is derived from an EMBL/GenBank/DDBJ whole genome shotgun (WGS) entry which is preliminary data.</text>
</comment>
<evidence type="ECO:0000256" key="6">
    <source>
        <dbReference type="SAM" id="SignalP"/>
    </source>
</evidence>
<evidence type="ECO:0000256" key="4">
    <source>
        <dbReference type="RuleBase" id="RU003968"/>
    </source>
</evidence>
<feature type="region of interest" description="Disordered" evidence="5">
    <location>
        <begin position="228"/>
        <end position="254"/>
    </location>
</feature>
<evidence type="ECO:0000256" key="3">
    <source>
        <dbReference type="ARBA" id="ARBA00023002"/>
    </source>
</evidence>
<dbReference type="InterPro" id="IPR007867">
    <property type="entry name" value="GMC_OxRtase_C"/>
</dbReference>
<dbReference type="SUPFAM" id="SSF54373">
    <property type="entry name" value="FAD-linked reductases, C-terminal domain"/>
    <property type="match status" value="1"/>
</dbReference>
<dbReference type="Pfam" id="PF16010">
    <property type="entry name" value="CDH-cyt"/>
    <property type="match status" value="1"/>
</dbReference>
<feature type="compositionally biased region" description="Basic residues" evidence="5">
    <location>
        <begin position="866"/>
        <end position="883"/>
    </location>
</feature>
<protein>
    <submittedName>
        <fullName evidence="8">Cellobiose dehydrogenase</fullName>
    </submittedName>
</protein>
<dbReference type="PANTHER" id="PTHR47190">
    <property type="entry name" value="DEHYDROGENASE, PUTATIVE-RELATED"/>
    <property type="match status" value="1"/>
</dbReference>
<evidence type="ECO:0000313" key="8">
    <source>
        <dbReference type="EMBL" id="KAL2890312.1"/>
    </source>
</evidence>
<dbReference type="InterPro" id="IPR036188">
    <property type="entry name" value="FAD/NAD-bd_sf"/>
</dbReference>
<dbReference type="SUPFAM" id="SSF49344">
    <property type="entry name" value="CBD9-like"/>
    <property type="match status" value="1"/>
</dbReference>
<feature type="compositionally biased region" description="Gly residues" evidence="5">
    <location>
        <begin position="228"/>
        <end position="237"/>
    </location>
</feature>
<keyword evidence="6" id="KW-0732">Signal</keyword>
<evidence type="ECO:0000256" key="5">
    <source>
        <dbReference type="SAM" id="MobiDB-lite"/>
    </source>
</evidence>
<dbReference type="InterPro" id="IPR053208">
    <property type="entry name" value="GMC_Oxidoreductase_CD"/>
</dbReference>
<dbReference type="InterPro" id="IPR015920">
    <property type="entry name" value="Cellobiose_DH-like_cyt"/>
</dbReference>
<proteinExistence type="inferred from homology"/>
<dbReference type="PANTHER" id="PTHR47190:SF2">
    <property type="entry name" value="CELLOBIOSE DEHYDROGENASE (AFU_ORTHOLOGUE AFUA_2G17620)"/>
    <property type="match status" value="1"/>
</dbReference>
<organism evidence="8 9">
    <name type="scientific">Ceratocystis lukuohia</name>
    <dbReference type="NCBI Taxonomy" id="2019550"/>
    <lineage>
        <taxon>Eukaryota</taxon>
        <taxon>Fungi</taxon>
        <taxon>Dikarya</taxon>
        <taxon>Ascomycota</taxon>
        <taxon>Pezizomycotina</taxon>
        <taxon>Sordariomycetes</taxon>
        <taxon>Hypocreomycetidae</taxon>
        <taxon>Microascales</taxon>
        <taxon>Ceratocystidaceae</taxon>
        <taxon>Ceratocystis</taxon>
    </lineage>
</organism>
<dbReference type="CDD" id="cd09630">
    <property type="entry name" value="CDH_like_cytochrome"/>
    <property type="match status" value="1"/>
</dbReference>
<dbReference type="Pfam" id="PF05199">
    <property type="entry name" value="GMC_oxred_C"/>
    <property type="match status" value="1"/>
</dbReference>
<dbReference type="Gene3D" id="3.30.410.10">
    <property type="entry name" value="Cholesterol Oxidase, domain 2"/>
    <property type="match status" value="1"/>
</dbReference>
<feature type="compositionally biased region" description="Low complexity" evidence="5">
    <location>
        <begin position="847"/>
        <end position="864"/>
    </location>
</feature>
<dbReference type="Pfam" id="PF00890">
    <property type="entry name" value="FAD_binding_2"/>
    <property type="match status" value="1"/>
</dbReference>